<gene>
    <name evidence="2" type="ORF">IDJ77_11675</name>
</gene>
<comment type="caution">
    <text evidence="2">The sequence shown here is derived from an EMBL/GenBank/DDBJ whole genome shotgun (WGS) entry which is preliminary data.</text>
</comment>
<feature type="signal peptide" evidence="1">
    <location>
        <begin position="1"/>
        <end position="20"/>
    </location>
</feature>
<proteinExistence type="predicted"/>
<dbReference type="RefSeq" id="WP_191189132.1">
    <property type="nucleotide sequence ID" value="NZ_JACWMY010000005.1"/>
</dbReference>
<evidence type="ECO:0000256" key="1">
    <source>
        <dbReference type="SAM" id="SignalP"/>
    </source>
</evidence>
<accession>A0ABR7WQ69</accession>
<reference evidence="2 3" key="1">
    <citation type="submission" date="2020-09" db="EMBL/GenBank/DDBJ databases">
        <title>Novel species of Mucilaginibacter isolated from a glacier on the Tibetan Plateau.</title>
        <authorList>
            <person name="Liu Q."/>
            <person name="Xin Y.-H."/>
        </authorList>
    </citation>
    <scope>NUCLEOTIDE SEQUENCE [LARGE SCALE GENOMIC DNA]</scope>
    <source>
        <strain evidence="2 3">ZT4R22</strain>
    </source>
</reference>
<organism evidence="2 3">
    <name type="scientific">Mucilaginibacter pankratovii</name>
    <dbReference type="NCBI Taxonomy" id="2772110"/>
    <lineage>
        <taxon>Bacteria</taxon>
        <taxon>Pseudomonadati</taxon>
        <taxon>Bacteroidota</taxon>
        <taxon>Sphingobacteriia</taxon>
        <taxon>Sphingobacteriales</taxon>
        <taxon>Sphingobacteriaceae</taxon>
        <taxon>Mucilaginibacter</taxon>
    </lineage>
</organism>
<protein>
    <recommendedName>
        <fullName evidence="4">Por secretion system C-terminal sorting domain-containing protein</fullName>
    </recommendedName>
</protein>
<evidence type="ECO:0000313" key="2">
    <source>
        <dbReference type="EMBL" id="MBD1364469.1"/>
    </source>
</evidence>
<feature type="chain" id="PRO_5045950811" description="Por secretion system C-terminal sorting domain-containing protein" evidence="1">
    <location>
        <begin position="21"/>
        <end position="123"/>
    </location>
</feature>
<keyword evidence="3" id="KW-1185">Reference proteome</keyword>
<keyword evidence="1" id="KW-0732">Signal</keyword>
<dbReference type="EMBL" id="JACWMY010000005">
    <property type="protein sequence ID" value="MBD1364469.1"/>
    <property type="molecule type" value="Genomic_DNA"/>
</dbReference>
<name>A0ABR7WQ69_9SPHI</name>
<evidence type="ECO:0000313" key="3">
    <source>
        <dbReference type="Proteomes" id="UP000606600"/>
    </source>
</evidence>
<dbReference type="Proteomes" id="UP000606600">
    <property type="component" value="Unassembled WGS sequence"/>
</dbReference>
<evidence type="ECO:0008006" key="4">
    <source>
        <dbReference type="Google" id="ProtNLM"/>
    </source>
</evidence>
<sequence>MKNSIKLAALLLLVSTSVFAATPAKTTAAQDEISVQASPKNLVVGVSIQKETTGRAYVRFYDSENNEVMTDYLPSKESVEKGYNLSELPYGNYTMAVTSNNKVVTKQLSVYKEFGKKTYVFLQ</sequence>